<feature type="domain" description="PDZ" evidence="2">
    <location>
        <begin position="298"/>
        <end position="378"/>
    </location>
</feature>
<dbReference type="SUPFAM" id="SSF50156">
    <property type="entry name" value="PDZ domain-like"/>
    <property type="match status" value="1"/>
</dbReference>
<protein>
    <recommendedName>
        <fullName evidence="2">PDZ domain-containing protein</fullName>
    </recommendedName>
</protein>
<dbReference type="InterPro" id="IPR001478">
    <property type="entry name" value="PDZ"/>
</dbReference>
<dbReference type="OrthoDB" id="4217619at2759"/>
<dbReference type="PROSITE" id="PS50106">
    <property type="entry name" value="PDZ"/>
    <property type="match status" value="1"/>
</dbReference>
<reference evidence="3" key="1">
    <citation type="submission" date="2017-07" db="EMBL/GenBank/DDBJ databases">
        <title>Taro Niue Genome Assembly and Annotation.</title>
        <authorList>
            <person name="Atibalentja N."/>
            <person name="Keating K."/>
            <person name="Fields C.J."/>
        </authorList>
    </citation>
    <scope>NUCLEOTIDE SEQUENCE</scope>
    <source>
        <strain evidence="3">Niue_2</strain>
        <tissue evidence="3">Leaf</tissue>
    </source>
</reference>
<dbReference type="PANTHER" id="PTHR22939:SF125">
    <property type="entry name" value="PROTEASE DO-LIKE 14-RELATED"/>
    <property type="match status" value="1"/>
</dbReference>
<organism evidence="3 4">
    <name type="scientific">Colocasia esculenta</name>
    <name type="common">Wild taro</name>
    <name type="synonym">Arum esculentum</name>
    <dbReference type="NCBI Taxonomy" id="4460"/>
    <lineage>
        <taxon>Eukaryota</taxon>
        <taxon>Viridiplantae</taxon>
        <taxon>Streptophyta</taxon>
        <taxon>Embryophyta</taxon>
        <taxon>Tracheophyta</taxon>
        <taxon>Spermatophyta</taxon>
        <taxon>Magnoliopsida</taxon>
        <taxon>Liliopsida</taxon>
        <taxon>Araceae</taxon>
        <taxon>Aroideae</taxon>
        <taxon>Colocasieae</taxon>
        <taxon>Colocasia</taxon>
    </lineage>
</organism>
<dbReference type="GO" id="GO:0006508">
    <property type="term" value="P:proteolysis"/>
    <property type="evidence" value="ECO:0007669"/>
    <property type="project" value="InterPro"/>
</dbReference>
<dbReference type="Gene3D" id="2.40.10.10">
    <property type="entry name" value="Trypsin-like serine proteases"/>
    <property type="match status" value="1"/>
</dbReference>
<dbReference type="InterPro" id="IPR009003">
    <property type="entry name" value="Peptidase_S1_PA"/>
</dbReference>
<comment type="caution">
    <text evidence="3">The sequence shown here is derived from an EMBL/GenBank/DDBJ whole genome shotgun (WGS) entry which is preliminary data.</text>
</comment>
<dbReference type="Pfam" id="PF17820">
    <property type="entry name" value="PDZ_6"/>
    <property type="match status" value="1"/>
</dbReference>
<dbReference type="InterPro" id="IPR036034">
    <property type="entry name" value="PDZ_sf"/>
</dbReference>
<dbReference type="PANTHER" id="PTHR22939">
    <property type="entry name" value="SERINE PROTEASE FAMILY S1C HTRA-RELATED"/>
    <property type="match status" value="1"/>
</dbReference>
<dbReference type="Gene3D" id="2.30.42.10">
    <property type="match status" value="1"/>
</dbReference>
<dbReference type="Proteomes" id="UP000652761">
    <property type="component" value="Unassembled WGS sequence"/>
</dbReference>
<dbReference type="GO" id="GO:0004252">
    <property type="term" value="F:serine-type endopeptidase activity"/>
    <property type="evidence" value="ECO:0007669"/>
    <property type="project" value="InterPro"/>
</dbReference>
<dbReference type="SUPFAM" id="SSF50494">
    <property type="entry name" value="Trypsin-like serine proteases"/>
    <property type="match status" value="1"/>
</dbReference>
<keyword evidence="4" id="KW-1185">Reference proteome</keyword>
<evidence type="ECO:0000256" key="1">
    <source>
        <dbReference type="ARBA" id="ARBA00010541"/>
    </source>
</evidence>
<accession>A0A843VAR4</accession>
<evidence type="ECO:0000313" key="4">
    <source>
        <dbReference type="Proteomes" id="UP000652761"/>
    </source>
</evidence>
<dbReference type="Pfam" id="PF00089">
    <property type="entry name" value="Trypsin"/>
    <property type="match status" value="1"/>
</dbReference>
<dbReference type="AlphaFoldDB" id="A0A843VAR4"/>
<gene>
    <name evidence="3" type="ORF">Taro_025631</name>
</gene>
<sequence length="455" mass="48460">MKAICGIIAQYEICSQWSQIRVSTGGVEKRHNTVGSEEEVQRLDKEKTKGEGPIISPVAGRRAWFKTATATAIATASSPVFSTRLSRKGRQRPRSRTRIQPFQTFAVAVPIAHRRRGAAVGVLALAGVSGGVVINNGGDLHASIHCLLRHFTSLEPIEAPHLSVPSSSSTAASGKRGHIDSGDDAQCCPGCLGRNSISTAAAKVAPAVVNISNVSAVQGYFGLMVGKSIGCGTIIDPDGTILTCAHVVVDPQGPRTIFKRKGNSGGPLVNLDGEVVGINIMKVADAAGLSFAVPIDSVVKIVEQFKKNGRVIRPWLGLKMLDLNDMVIAHLKERDISFPDITEGVLVPVVTPGSPGEHAGFRPGDVVVEFDGRTVKSIKEIIDLMEGKVGVPIRVVVKRARNQTLILTVVPEEAKPDMRYIRSSQKLVFLFGSVQAVVTLFSSVVSHRITRPGGF</sequence>
<dbReference type="InterPro" id="IPR041489">
    <property type="entry name" value="PDZ_6"/>
</dbReference>
<proteinExistence type="inferred from homology"/>
<dbReference type="InterPro" id="IPR043504">
    <property type="entry name" value="Peptidase_S1_PA_chymotrypsin"/>
</dbReference>
<comment type="similarity">
    <text evidence="1">Belongs to the peptidase S1C family.</text>
</comment>
<dbReference type="Gene3D" id="2.40.10.120">
    <property type="match status" value="1"/>
</dbReference>
<dbReference type="EMBL" id="NMUH01001507">
    <property type="protein sequence ID" value="MQL93005.1"/>
    <property type="molecule type" value="Genomic_DNA"/>
</dbReference>
<dbReference type="InterPro" id="IPR001254">
    <property type="entry name" value="Trypsin_dom"/>
</dbReference>
<evidence type="ECO:0000259" key="2">
    <source>
        <dbReference type="PROSITE" id="PS50106"/>
    </source>
</evidence>
<evidence type="ECO:0000313" key="3">
    <source>
        <dbReference type="EMBL" id="MQL93005.1"/>
    </source>
</evidence>
<dbReference type="SMART" id="SM00228">
    <property type="entry name" value="PDZ"/>
    <property type="match status" value="1"/>
</dbReference>
<name>A0A843VAR4_COLES</name>